<comment type="domain">
    <text evidence="8">The N-terminal domain determines nucleotide recognition and specific binding, while the C-terminal domain determines the specific binding to the target protein.</text>
</comment>
<feature type="binding site" evidence="8">
    <location>
        <position position="98"/>
    </location>
    <ligand>
        <name>GTP</name>
        <dbReference type="ChEBI" id="CHEBI:37565"/>
    </ligand>
</feature>
<feature type="binding site" evidence="8">
    <location>
        <begin position="8"/>
        <end position="10"/>
    </location>
    <ligand>
        <name>GTP</name>
        <dbReference type="ChEBI" id="CHEBI:37565"/>
    </ligand>
</feature>
<dbReference type="PANTHER" id="PTHR19136">
    <property type="entry name" value="MOLYBDENUM COFACTOR GUANYLYLTRANSFERASE"/>
    <property type="match status" value="1"/>
</dbReference>
<dbReference type="PANTHER" id="PTHR19136:SF81">
    <property type="entry name" value="MOLYBDENUM COFACTOR GUANYLYLTRANSFERASE"/>
    <property type="match status" value="1"/>
</dbReference>
<protein>
    <recommendedName>
        <fullName evidence="8">Probable molybdenum cofactor guanylyltransferase</fullName>
        <shortName evidence="8">MoCo guanylyltransferase</shortName>
        <ecNumber evidence="8">2.7.7.77</ecNumber>
    </recommendedName>
    <alternativeName>
        <fullName evidence="8">GTP:molybdopterin guanylyltransferase</fullName>
    </alternativeName>
    <alternativeName>
        <fullName evidence="8">Mo-MPT guanylyltransferase</fullName>
    </alternativeName>
    <alternativeName>
        <fullName evidence="8">Molybdopterin guanylyltransferase</fullName>
    </alternativeName>
    <alternativeName>
        <fullName evidence="8">Molybdopterin-guanine dinucleotide synthase</fullName>
        <shortName evidence="8">MGD synthase</shortName>
    </alternativeName>
</protein>
<keyword evidence="6 8" id="KW-0342">GTP-binding</keyword>
<dbReference type="GO" id="GO:0061603">
    <property type="term" value="F:molybdenum cofactor guanylyltransferase activity"/>
    <property type="evidence" value="ECO:0007669"/>
    <property type="project" value="UniProtKB-EC"/>
</dbReference>
<dbReference type="GO" id="GO:0006777">
    <property type="term" value="P:Mo-molybdopterin cofactor biosynthetic process"/>
    <property type="evidence" value="ECO:0007669"/>
    <property type="project" value="UniProtKB-KW"/>
</dbReference>
<feature type="binding site" evidence="8">
    <location>
        <position position="98"/>
    </location>
    <ligand>
        <name>Mg(2+)</name>
        <dbReference type="ChEBI" id="CHEBI:18420"/>
    </ligand>
</feature>
<keyword evidence="3 8" id="KW-0479">Metal-binding</keyword>
<dbReference type="InterPro" id="IPR025877">
    <property type="entry name" value="MobA-like_NTP_Trfase"/>
</dbReference>
<gene>
    <name evidence="8" type="primary">mobA</name>
    <name evidence="10" type="ORF">K8V35_03955</name>
</gene>
<dbReference type="Gene3D" id="3.90.550.10">
    <property type="entry name" value="Spore Coat Polysaccharide Biosynthesis Protein SpsA, Chain A"/>
    <property type="match status" value="1"/>
</dbReference>
<feature type="binding site" evidence="8">
    <location>
        <position position="20"/>
    </location>
    <ligand>
        <name>GTP</name>
        <dbReference type="ChEBI" id="CHEBI:37565"/>
    </ligand>
</feature>
<dbReference type="EC" id="2.7.7.77" evidence="8"/>
<accession>A0A921B760</accession>
<feature type="binding site" evidence="8">
    <location>
        <position position="67"/>
    </location>
    <ligand>
        <name>GTP</name>
        <dbReference type="ChEBI" id="CHEBI:37565"/>
    </ligand>
</feature>
<dbReference type="CDD" id="cd02503">
    <property type="entry name" value="MobA"/>
    <property type="match status" value="1"/>
</dbReference>
<dbReference type="SUPFAM" id="SSF53448">
    <property type="entry name" value="Nucleotide-diphospho-sugar transferases"/>
    <property type="match status" value="1"/>
</dbReference>
<dbReference type="InterPro" id="IPR013482">
    <property type="entry name" value="Molybde_CF_guanTrfase"/>
</dbReference>
<feature type="domain" description="MobA-like NTP transferase" evidence="9">
    <location>
        <begin position="5"/>
        <end position="161"/>
    </location>
</feature>
<keyword evidence="4 8" id="KW-0547">Nucleotide-binding</keyword>
<comment type="cofactor">
    <cofactor evidence="8">
        <name>Mg(2+)</name>
        <dbReference type="ChEBI" id="CHEBI:18420"/>
    </cofactor>
</comment>
<evidence type="ECO:0000256" key="2">
    <source>
        <dbReference type="ARBA" id="ARBA00022679"/>
    </source>
</evidence>
<evidence type="ECO:0000259" key="9">
    <source>
        <dbReference type="Pfam" id="PF12804"/>
    </source>
</evidence>
<dbReference type="Pfam" id="PF12804">
    <property type="entry name" value="NTP_transf_3"/>
    <property type="match status" value="1"/>
</dbReference>
<organism evidence="10 11">
    <name type="scientific">Aliicoccus persicus</name>
    <dbReference type="NCBI Taxonomy" id="930138"/>
    <lineage>
        <taxon>Bacteria</taxon>
        <taxon>Bacillati</taxon>
        <taxon>Bacillota</taxon>
        <taxon>Bacilli</taxon>
        <taxon>Bacillales</taxon>
        <taxon>Staphylococcaceae</taxon>
        <taxon>Aliicoccus</taxon>
    </lineage>
</organism>
<comment type="subcellular location">
    <subcellularLocation>
        <location evidence="8">Cytoplasm</location>
    </subcellularLocation>
</comment>
<dbReference type="HAMAP" id="MF_00316">
    <property type="entry name" value="MobA"/>
    <property type="match status" value="1"/>
</dbReference>
<keyword evidence="7 8" id="KW-0501">Molybdenum cofactor biosynthesis</keyword>
<evidence type="ECO:0000256" key="6">
    <source>
        <dbReference type="ARBA" id="ARBA00023134"/>
    </source>
</evidence>
<evidence type="ECO:0000256" key="4">
    <source>
        <dbReference type="ARBA" id="ARBA00022741"/>
    </source>
</evidence>
<dbReference type="InterPro" id="IPR029044">
    <property type="entry name" value="Nucleotide-diphossugar_trans"/>
</dbReference>
<reference evidence="10" key="1">
    <citation type="journal article" date="2021" name="PeerJ">
        <title>Extensive microbial diversity within the chicken gut microbiome revealed by metagenomics and culture.</title>
        <authorList>
            <person name="Gilroy R."/>
            <person name="Ravi A."/>
            <person name="Getino M."/>
            <person name="Pursley I."/>
            <person name="Horton D.L."/>
            <person name="Alikhan N.F."/>
            <person name="Baker D."/>
            <person name="Gharbi K."/>
            <person name="Hall N."/>
            <person name="Watson M."/>
            <person name="Adriaenssens E.M."/>
            <person name="Foster-Nyarko E."/>
            <person name="Jarju S."/>
            <person name="Secka A."/>
            <person name="Antonio M."/>
            <person name="Oren A."/>
            <person name="Chaudhuri R.R."/>
            <person name="La Ragione R."/>
            <person name="Hildebrand F."/>
            <person name="Pallen M.J."/>
        </authorList>
    </citation>
    <scope>NUCLEOTIDE SEQUENCE</scope>
    <source>
        <strain evidence="10">6019</strain>
    </source>
</reference>
<evidence type="ECO:0000256" key="5">
    <source>
        <dbReference type="ARBA" id="ARBA00022842"/>
    </source>
</evidence>
<evidence type="ECO:0000256" key="3">
    <source>
        <dbReference type="ARBA" id="ARBA00022723"/>
    </source>
</evidence>
<dbReference type="EMBL" id="DYYI01000039">
    <property type="protein sequence ID" value="HJE19491.1"/>
    <property type="molecule type" value="Genomic_DNA"/>
</dbReference>
<proteinExistence type="inferred from homology"/>
<dbReference type="GO" id="GO:0046872">
    <property type="term" value="F:metal ion binding"/>
    <property type="evidence" value="ECO:0007669"/>
    <property type="project" value="UniProtKB-KW"/>
</dbReference>
<keyword evidence="5 8" id="KW-0460">Magnesium</keyword>
<dbReference type="Proteomes" id="UP000763505">
    <property type="component" value="Unassembled WGS sequence"/>
</dbReference>
<keyword evidence="10" id="KW-0548">Nucleotidyltransferase</keyword>
<comment type="function">
    <text evidence="8">Transfers a GMP moiety from GTP to Mo-molybdopterin (Mo-MPT) cofactor (Moco or molybdenum cofactor) to form Mo-molybdopterin guanine dinucleotide (Mo-MGD) cofactor.</text>
</comment>
<keyword evidence="1 8" id="KW-0963">Cytoplasm</keyword>
<evidence type="ECO:0000256" key="1">
    <source>
        <dbReference type="ARBA" id="ARBA00022490"/>
    </source>
</evidence>
<evidence type="ECO:0000256" key="7">
    <source>
        <dbReference type="ARBA" id="ARBA00023150"/>
    </source>
</evidence>
<comment type="catalytic activity">
    <reaction evidence="8">
        <text>Mo-molybdopterin + GTP + H(+) = Mo-molybdopterin guanine dinucleotide + diphosphate</text>
        <dbReference type="Rhea" id="RHEA:34243"/>
        <dbReference type="ChEBI" id="CHEBI:15378"/>
        <dbReference type="ChEBI" id="CHEBI:33019"/>
        <dbReference type="ChEBI" id="CHEBI:37565"/>
        <dbReference type="ChEBI" id="CHEBI:71302"/>
        <dbReference type="ChEBI" id="CHEBI:71310"/>
        <dbReference type="EC" id="2.7.7.77"/>
    </reaction>
</comment>
<evidence type="ECO:0000313" key="10">
    <source>
        <dbReference type="EMBL" id="HJE19491.1"/>
    </source>
</evidence>
<name>A0A921B760_9STAP</name>
<reference evidence="10" key="2">
    <citation type="submission" date="2021-09" db="EMBL/GenBank/DDBJ databases">
        <authorList>
            <person name="Gilroy R."/>
        </authorList>
    </citation>
    <scope>NUCLEOTIDE SEQUENCE</scope>
    <source>
        <strain evidence="10">6019</strain>
    </source>
</reference>
<dbReference type="GO" id="GO:0005525">
    <property type="term" value="F:GTP binding"/>
    <property type="evidence" value="ECO:0007669"/>
    <property type="project" value="UniProtKB-UniRule"/>
</dbReference>
<comment type="caution">
    <text evidence="10">The sequence shown here is derived from an EMBL/GenBank/DDBJ whole genome shotgun (WGS) entry which is preliminary data.</text>
</comment>
<keyword evidence="2 8" id="KW-0808">Transferase</keyword>
<dbReference type="AlphaFoldDB" id="A0A921B760"/>
<comment type="caution">
    <text evidence="8">Lacks conserved residue(s) required for the propagation of feature annotation.</text>
</comment>
<evidence type="ECO:0000256" key="8">
    <source>
        <dbReference type="HAMAP-Rule" id="MF_00316"/>
    </source>
</evidence>
<comment type="similarity">
    <text evidence="8">Belongs to the MobA family.</text>
</comment>
<dbReference type="GO" id="GO:0005737">
    <property type="term" value="C:cytoplasm"/>
    <property type="evidence" value="ECO:0007669"/>
    <property type="project" value="UniProtKB-SubCell"/>
</dbReference>
<sequence>MRTIGIILTGGRSTRFGEDKSLYKIDGKPMYQHVYDLVDDSGVTDEIIISTNEKLKDEFGAHQVIVDEPSLTDVGPLGGLYAVAKKYPGSRFILVSCDTPYIPSSWIKRLAGHSEKHSGKSVVTKENSMLHPTIALFYDPNLKDKLATHLNSGGRSIRSFFDRIDVAYLDIIEEGYDYADFININRKSELK</sequence>
<evidence type="ECO:0000313" key="11">
    <source>
        <dbReference type="Proteomes" id="UP000763505"/>
    </source>
</evidence>